<dbReference type="InterPro" id="IPR005550">
    <property type="entry name" value="Kinetochore_Ndc80"/>
</dbReference>
<dbReference type="EMBL" id="NAJL01000018">
    <property type="protein sequence ID" value="TKA28394.1"/>
    <property type="molecule type" value="Genomic_DNA"/>
</dbReference>
<accession>A0A4U0U127</accession>
<evidence type="ECO:0000259" key="14">
    <source>
        <dbReference type="Pfam" id="PF03801"/>
    </source>
</evidence>
<evidence type="ECO:0000256" key="1">
    <source>
        <dbReference type="ARBA" id="ARBA00002772"/>
    </source>
</evidence>
<evidence type="ECO:0000256" key="4">
    <source>
        <dbReference type="ARBA" id="ARBA00022618"/>
    </source>
</evidence>
<feature type="compositionally biased region" description="Acidic residues" evidence="13">
    <location>
        <begin position="734"/>
        <end position="752"/>
    </location>
</feature>
<evidence type="ECO:0000256" key="9">
    <source>
        <dbReference type="ARBA" id="ARBA00023306"/>
    </source>
</evidence>
<evidence type="ECO:0000256" key="8">
    <source>
        <dbReference type="ARBA" id="ARBA00023242"/>
    </source>
</evidence>
<dbReference type="Pfam" id="PF03801">
    <property type="entry name" value="Ndc80_HEC"/>
    <property type="match status" value="1"/>
</dbReference>
<evidence type="ECO:0000256" key="13">
    <source>
        <dbReference type="SAM" id="MobiDB-lite"/>
    </source>
</evidence>
<comment type="function">
    <text evidence="1 11">Acts as a component of the essential kinetochore-associated NDC80 complex, which is required for chromosome segregation and spindle checkpoint activity.</text>
</comment>
<comment type="subcellular location">
    <subcellularLocation>
        <location evidence="11">Chromosome</location>
        <location evidence="11">Centromere</location>
        <location evidence="11">Kinetochore</location>
    </subcellularLocation>
    <subcellularLocation>
        <location evidence="11">Nucleus</location>
    </subcellularLocation>
</comment>
<sequence>MSQDQHQHLFSVRRPRETLGPVSHNASAIPMPASAMKRSTSQQAPATATHARTTSASRLSLAPNRPAQPVFHRSSSGGNLADMPAFSTVKRPSTANFLHSAGGRQSYAPVTSTPANPLQLQDSTARRSSVYSARPSSGFGPAAHQSFFATAPPQAGIPQDPRRLRDPNTRATMGQELMDFLAHRNFEMEMKHTLTHKTMISPTQKDFNMMFHFLYHCIDPSYRFQKNIDAEVPPLLKQLRYPFEKNISKSQLAAVGGNNWSTFLGLLHWMMNLAKMMEQYSTGVYDSACEEAGFDVGADRITFEFLSDAYKEWLSIEDDDDDEAEAQRKIQPHIDAMAAKFAAANQANLDQVRQLEAESQALQAQIDELSQSAPKLAKLDETIKVLEEDRVKFESYNESMESKVARYLHRADLLQAELATADTNLQTATADRTALQSRLDDQGLSTQALDRLTTERARLQKSLQTTATRLDESRARCGEKETEAATKLDELESLIDTHNRRAASLGLPASASDTTQDSTTDLELHLTVPSSPPDRLLHDPTTGHTPPTLLPPQTLQATKSQLQTLRHRLHDRRNAALEADMAAQDLLAKTTEALEDKHAELESLGARRRAAEEEFEGLREVGRAGEMVGEAQVERMERELGRLRGWLGVEGGEWGEGREMGVNLEYEQLTLHAAALREDLHTQLERVLNDVIKFKIHVQSSLEGYEEFVAGEVEREVVEAQQLQQQEGSREDRGEGEDEGDGESMQVDDGEE</sequence>
<feature type="region of interest" description="Disordered" evidence="13">
    <location>
        <begin position="529"/>
        <end position="552"/>
    </location>
</feature>
<organism evidence="15 16">
    <name type="scientific">Salinomyces thailandicus</name>
    <dbReference type="NCBI Taxonomy" id="706561"/>
    <lineage>
        <taxon>Eukaryota</taxon>
        <taxon>Fungi</taxon>
        <taxon>Dikarya</taxon>
        <taxon>Ascomycota</taxon>
        <taxon>Pezizomycotina</taxon>
        <taxon>Dothideomycetes</taxon>
        <taxon>Dothideomycetidae</taxon>
        <taxon>Mycosphaerellales</taxon>
        <taxon>Teratosphaeriaceae</taxon>
        <taxon>Salinomyces</taxon>
    </lineage>
</organism>
<keyword evidence="8 11" id="KW-0539">Nucleus</keyword>
<dbReference type="FunFam" id="1.10.418.30:FF:000001">
    <property type="entry name" value="Probable kinetochore protein ndc80"/>
    <property type="match status" value="1"/>
</dbReference>
<evidence type="ECO:0000256" key="3">
    <source>
        <dbReference type="ARBA" id="ARBA00022454"/>
    </source>
</evidence>
<dbReference type="GO" id="GO:0051301">
    <property type="term" value="P:cell division"/>
    <property type="evidence" value="ECO:0007669"/>
    <property type="project" value="UniProtKB-UniRule"/>
</dbReference>
<keyword evidence="7 12" id="KW-0175">Coiled coil</keyword>
<gene>
    <name evidence="15" type="ORF">B0A50_03861</name>
</gene>
<dbReference type="OrthoDB" id="7459479at2759"/>
<evidence type="ECO:0000256" key="6">
    <source>
        <dbReference type="ARBA" id="ARBA00022838"/>
    </source>
</evidence>
<dbReference type="GO" id="GO:0005634">
    <property type="term" value="C:nucleus"/>
    <property type="evidence" value="ECO:0007669"/>
    <property type="project" value="UniProtKB-SubCell"/>
</dbReference>
<keyword evidence="5 11" id="KW-0498">Mitosis</keyword>
<keyword evidence="9 11" id="KW-0131">Cell cycle</keyword>
<evidence type="ECO:0000256" key="5">
    <source>
        <dbReference type="ARBA" id="ARBA00022776"/>
    </source>
</evidence>
<dbReference type="PANTHER" id="PTHR10643:SF2">
    <property type="entry name" value="KINETOCHORE PROTEIN NDC80 HOMOLOG"/>
    <property type="match status" value="1"/>
</dbReference>
<keyword evidence="10 11" id="KW-0137">Centromere</keyword>
<feature type="domain" description="Kinetochore protein Ndc80 CH" evidence="14">
    <location>
        <begin position="126"/>
        <end position="280"/>
    </location>
</feature>
<keyword evidence="16" id="KW-1185">Reference proteome</keyword>
<comment type="subunit">
    <text evidence="11">Component of the NDC80 complex.</text>
</comment>
<evidence type="ECO:0000313" key="15">
    <source>
        <dbReference type="EMBL" id="TKA28394.1"/>
    </source>
</evidence>
<keyword evidence="4 11" id="KW-0132">Cell division</keyword>
<comment type="similarity">
    <text evidence="2 11">Belongs to the NDC80/HEC1 family.</text>
</comment>
<evidence type="ECO:0000256" key="2">
    <source>
        <dbReference type="ARBA" id="ARBA00007050"/>
    </source>
</evidence>
<evidence type="ECO:0000256" key="12">
    <source>
        <dbReference type="SAM" id="Coils"/>
    </source>
</evidence>
<keyword evidence="6 11" id="KW-0995">Kinetochore</keyword>
<comment type="caution">
    <text evidence="15">The sequence shown here is derived from an EMBL/GenBank/DDBJ whole genome shotgun (WGS) entry which is preliminary data.</text>
</comment>
<feature type="coiled-coil region" evidence="12">
    <location>
        <begin position="594"/>
        <end position="621"/>
    </location>
</feature>
<dbReference type="InterPro" id="IPR055260">
    <property type="entry name" value="Ndc80_CH"/>
</dbReference>
<dbReference type="GO" id="GO:0031262">
    <property type="term" value="C:Ndc80 complex"/>
    <property type="evidence" value="ECO:0007669"/>
    <property type="project" value="UniProtKB-UniRule"/>
</dbReference>
<feature type="compositionally biased region" description="Low complexity" evidence="13">
    <location>
        <begin position="46"/>
        <end position="58"/>
    </location>
</feature>
<feature type="region of interest" description="Disordered" evidence="13">
    <location>
        <begin position="719"/>
        <end position="752"/>
    </location>
</feature>
<feature type="compositionally biased region" description="Polar residues" evidence="13">
    <location>
        <begin position="108"/>
        <end position="122"/>
    </location>
</feature>
<feature type="coiled-coil region" evidence="12">
    <location>
        <begin position="397"/>
        <end position="469"/>
    </location>
</feature>
<feature type="coiled-coil region" evidence="12">
    <location>
        <begin position="345"/>
        <end position="372"/>
    </location>
</feature>
<keyword evidence="3 11" id="KW-0158">Chromosome</keyword>
<feature type="region of interest" description="Disordered" evidence="13">
    <location>
        <begin position="1"/>
        <end position="122"/>
    </location>
</feature>
<protein>
    <recommendedName>
        <fullName evidence="11">Kinetochore protein NDC80</fullName>
    </recommendedName>
</protein>
<reference evidence="15 16" key="1">
    <citation type="submission" date="2017-03" db="EMBL/GenBank/DDBJ databases">
        <title>Genomes of endolithic fungi from Antarctica.</title>
        <authorList>
            <person name="Coleine C."/>
            <person name="Masonjones S."/>
            <person name="Stajich J.E."/>
        </authorList>
    </citation>
    <scope>NUCLEOTIDE SEQUENCE [LARGE SCALE GENOMIC DNA]</scope>
    <source>
        <strain evidence="15 16">CCFEE 6315</strain>
    </source>
</reference>
<evidence type="ECO:0000256" key="10">
    <source>
        <dbReference type="ARBA" id="ARBA00023328"/>
    </source>
</evidence>
<dbReference type="GO" id="GO:0051315">
    <property type="term" value="P:attachment of mitotic spindle microtubules to kinetochore"/>
    <property type="evidence" value="ECO:0007669"/>
    <property type="project" value="UniProtKB-UniRule"/>
</dbReference>
<dbReference type="PANTHER" id="PTHR10643">
    <property type="entry name" value="KINETOCHORE PROTEIN NDC80"/>
    <property type="match status" value="1"/>
</dbReference>
<feature type="compositionally biased region" description="Low complexity" evidence="13">
    <location>
        <begin position="539"/>
        <end position="552"/>
    </location>
</feature>
<dbReference type="Gene3D" id="1.10.418.30">
    <property type="entry name" value="Ncd80 complex, Ncd80 subunit"/>
    <property type="match status" value="1"/>
</dbReference>
<evidence type="ECO:0000256" key="11">
    <source>
        <dbReference type="RuleBase" id="RU368072"/>
    </source>
</evidence>
<name>A0A4U0U127_9PEZI</name>
<dbReference type="AlphaFoldDB" id="A0A4U0U127"/>
<proteinExistence type="inferred from homology"/>
<evidence type="ECO:0000313" key="16">
    <source>
        <dbReference type="Proteomes" id="UP000308549"/>
    </source>
</evidence>
<dbReference type="InterPro" id="IPR038273">
    <property type="entry name" value="Ndc80_sf"/>
</dbReference>
<evidence type="ECO:0000256" key="7">
    <source>
        <dbReference type="ARBA" id="ARBA00023054"/>
    </source>
</evidence>
<dbReference type="Proteomes" id="UP000308549">
    <property type="component" value="Unassembled WGS sequence"/>
</dbReference>